<dbReference type="InterPro" id="IPR036026">
    <property type="entry name" value="Seven-hairpin_glycosidases"/>
</dbReference>
<dbReference type="Gene3D" id="1.50.10.10">
    <property type="match status" value="1"/>
</dbReference>
<dbReference type="SUPFAM" id="SSF48225">
    <property type="entry name" value="Seven-hairpin glycosidases"/>
    <property type="match status" value="1"/>
</dbReference>
<keyword evidence="11" id="KW-0333">Golgi apparatus</keyword>
<accession>A0A1I8BQI8</accession>
<evidence type="ECO:0000256" key="16">
    <source>
        <dbReference type="ARBA" id="ARBA00047669"/>
    </source>
</evidence>
<evidence type="ECO:0000313" key="23">
    <source>
        <dbReference type="WBParaSite" id="MhA1_Contig436.frz3.gene2"/>
    </source>
</evidence>
<evidence type="ECO:0000313" key="22">
    <source>
        <dbReference type="Proteomes" id="UP000095281"/>
    </source>
</evidence>
<dbReference type="Proteomes" id="UP000095281">
    <property type="component" value="Unplaced"/>
</dbReference>
<evidence type="ECO:0000256" key="17">
    <source>
        <dbReference type="ARBA" id="ARBA00048605"/>
    </source>
</evidence>
<keyword evidence="9" id="KW-0735">Signal-anchor</keyword>
<organism evidence="22 23">
    <name type="scientific">Meloidogyne hapla</name>
    <name type="common">Root-knot nematode worm</name>
    <dbReference type="NCBI Taxonomy" id="6305"/>
    <lineage>
        <taxon>Eukaryota</taxon>
        <taxon>Metazoa</taxon>
        <taxon>Ecdysozoa</taxon>
        <taxon>Nematoda</taxon>
        <taxon>Chromadorea</taxon>
        <taxon>Rhabditida</taxon>
        <taxon>Tylenchina</taxon>
        <taxon>Tylenchomorpha</taxon>
        <taxon>Tylenchoidea</taxon>
        <taxon>Meloidogynidae</taxon>
        <taxon>Meloidogyninae</taxon>
        <taxon>Meloidogyne</taxon>
    </lineage>
</organism>
<comment type="catalytic activity">
    <reaction evidence="17">
        <text>N(4)-(alpha-D-Man-(1-&gt;2)-alpha-D-Man-(1-&gt;2)-alpha-D-Man-(1-&gt;3)-[alpha-D-Man-(1-&gt;2)-alpha-D-Man-(1-&gt;3)-[alpha-D-Man-(1-&gt;2)-alpha-D-Man-(1-&gt;6)]-alpha-D-Man-(1-&gt;6)]-beta-D-Man-(1-&gt;4)-beta-D-GlcNAc-(1-&gt;4)-beta-D-GlcNAc)-L-asparaginyl-[protein] (N-glucan mannose isomer 9A1,2,3B1,2,3) + 4 H2O = N(4)-(alpha-D-Man-(1-&gt;3)-[alpha-D-Man-(1-&gt;3)-[alpha-D-Man-(1-&gt;6)]-alpha-D-Man-(1-&gt;6)]-beta-D-Man-(1-&gt;4)-beta-D-GlcNAc-(1-&gt;4)-beta-D-GlcNAc)-L-asparaginyl-[protein] (N-glucan mannose isomer 5A1,2) + 4 beta-D-mannose</text>
        <dbReference type="Rhea" id="RHEA:56008"/>
        <dbReference type="Rhea" id="RHEA-COMP:14356"/>
        <dbReference type="Rhea" id="RHEA-COMP:14367"/>
        <dbReference type="ChEBI" id="CHEBI:15377"/>
        <dbReference type="ChEBI" id="CHEBI:28563"/>
        <dbReference type="ChEBI" id="CHEBI:59087"/>
        <dbReference type="ChEBI" id="CHEBI:139493"/>
        <dbReference type="EC" id="3.2.1.113"/>
    </reaction>
</comment>
<keyword evidence="22" id="KW-1185">Reference proteome</keyword>
<keyword evidence="5" id="KW-0812">Transmembrane</keyword>
<dbReference type="PANTHER" id="PTHR11742">
    <property type="entry name" value="MANNOSYL-OLIGOSACCHARIDE ALPHA-1,2-MANNOSIDASE-RELATED"/>
    <property type="match status" value="1"/>
</dbReference>
<comment type="subcellular location">
    <subcellularLocation>
        <location evidence="2">Golgi apparatus membrane</location>
        <topology evidence="2">Single-pass type II membrane protein</topology>
    </subcellularLocation>
</comment>
<evidence type="ECO:0000256" key="18">
    <source>
        <dbReference type="PIRSR" id="PIRSR601382-1"/>
    </source>
</evidence>
<evidence type="ECO:0000256" key="15">
    <source>
        <dbReference type="ARBA" id="ARBA00023295"/>
    </source>
</evidence>
<evidence type="ECO:0000256" key="7">
    <source>
        <dbReference type="ARBA" id="ARBA00022801"/>
    </source>
</evidence>
<feature type="active site" description="Proton donor" evidence="18">
    <location>
        <position position="31"/>
    </location>
</feature>
<evidence type="ECO:0000256" key="1">
    <source>
        <dbReference type="ARBA" id="ARBA00001913"/>
    </source>
</evidence>
<evidence type="ECO:0000256" key="4">
    <source>
        <dbReference type="ARBA" id="ARBA00007658"/>
    </source>
</evidence>
<sequence>MGLEKEFEKAKQWIDKSFDILTASGDLSVFEINIRYVGGFLSAYALTKEKLFLSKAIQIADLLLPAFDTSTGIPLALINVQTGKASNYGWASGGCSILSEFGSLELEFAFLSKITGNETYLLKCRKLREFINKMEKPDGLYPNYLNPHTGRWCQKHVSVGALGDSFYEYLLKVWLFDEKRDKSLWEMYKNAVLALEKNLLFKSKPSNLWYFAEMKATRIEHKMDHLACFTAGMFALQSLHETDENQRAHYLELAEKIGETCHESYNRTITKLGPESFRFASDIEAKAVRVHESYFILRPEAVEGWFYLWRVTGKQQYRDWCWEVVEALERYCRATAGYTGIRNVNSLPVDQDDVQQSFFLAETLKYLFLTFSDSTKIPLDKWVFNTEAHPFPIGTENERVAAA</sequence>
<keyword evidence="6 19" id="KW-0479">Metal-binding</keyword>
<dbReference type="FunFam" id="1.50.10.10:FF:000017">
    <property type="entry name" value="alpha-1,2-Mannosidase"/>
    <property type="match status" value="1"/>
</dbReference>
<dbReference type="AlphaFoldDB" id="A0A1I8BQI8"/>
<dbReference type="GO" id="GO:0006491">
    <property type="term" value="P:N-glycan processing"/>
    <property type="evidence" value="ECO:0007669"/>
    <property type="project" value="UniProtKB-ARBA"/>
</dbReference>
<dbReference type="Pfam" id="PF01532">
    <property type="entry name" value="Glyco_hydro_47"/>
    <property type="match status" value="1"/>
</dbReference>
<comment type="catalytic activity">
    <reaction evidence="16">
        <text>N(4)-(alpha-D-Man-(1-&gt;2)-alpha-D-Man-(1-&gt;2)-alpha-D-Man-(1-&gt;3)-[alpha-D-Man-(1-&gt;3)-[alpha-D-Man-(1-&gt;2)-alpha-D-Man-(1-&gt;6)]-alpha-D-Man-(1-&gt;6)]-beta-D-Man-(1-&gt;4)-beta-D-GlcNAc-(1-&gt;4)-beta-D-GlcNAc)-L-asparaginyl-[protein] (N-glucan mannose isomer 8A1,2,3B1,3) + 3 H2O = N(4)-(alpha-D-Man-(1-&gt;3)-[alpha-D-Man-(1-&gt;3)-[alpha-D-Man-(1-&gt;6)]-alpha-D-Man-(1-&gt;6)]-beta-D-Man-(1-&gt;4)-beta-D-GlcNAc-(1-&gt;4)-beta-D-GlcNAc)-L-asparaginyl-[protein] (N-glucan mannose isomer 5A1,2) + 3 beta-D-mannose</text>
        <dbReference type="Rhea" id="RHEA:56028"/>
        <dbReference type="Rhea" id="RHEA-COMP:14358"/>
        <dbReference type="Rhea" id="RHEA-COMP:14367"/>
        <dbReference type="ChEBI" id="CHEBI:15377"/>
        <dbReference type="ChEBI" id="CHEBI:28563"/>
        <dbReference type="ChEBI" id="CHEBI:59087"/>
        <dbReference type="ChEBI" id="CHEBI:60628"/>
        <dbReference type="EC" id="3.2.1.113"/>
    </reaction>
</comment>
<evidence type="ECO:0000256" key="19">
    <source>
        <dbReference type="PIRSR" id="PIRSR601382-2"/>
    </source>
</evidence>
<evidence type="ECO:0000256" key="11">
    <source>
        <dbReference type="ARBA" id="ARBA00023034"/>
    </source>
</evidence>
<evidence type="ECO:0000256" key="5">
    <source>
        <dbReference type="ARBA" id="ARBA00022692"/>
    </source>
</evidence>
<evidence type="ECO:0000256" key="2">
    <source>
        <dbReference type="ARBA" id="ARBA00004323"/>
    </source>
</evidence>
<evidence type="ECO:0000256" key="9">
    <source>
        <dbReference type="ARBA" id="ARBA00022968"/>
    </source>
</evidence>
<name>A0A1I8BQI8_MELHA</name>
<dbReference type="PRINTS" id="PR00747">
    <property type="entry name" value="GLYHDRLASE47"/>
</dbReference>
<evidence type="ECO:0000256" key="6">
    <source>
        <dbReference type="ARBA" id="ARBA00022723"/>
    </source>
</evidence>
<dbReference type="PANTHER" id="PTHR11742:SF6">
    <property type="entry name" value="MANNOSYL-OLIGOSACCHARIDE ALPHA-1,2-MANNOSIDASE IA-RELATED"/>
    <property type="match status" value="1"/>
</dbReference>
<evidence type="ECO:0000256" key="21">
    <source>
        <dbReference type="RuleBase" id="RU361193"/>
    </source>
</evidence>
<keyword evidence="8 19" id="KW-0106">Calcium</keyword>
<dbReference type="GO" id="GO:0005509">
    <property type="term" value="F:calcium ion binding"/>
    <property type="evidence" value="ECO:0007669"/>
    <property type="project" value="InterPro"/>
</dbReference>
<dbReference type="GO" id="GO:0005975">
    <property type="term" value="P:carbohydrate metabolic process"/>
    <property type="evidence" value="ECO:0007669"/>
    <property type="project" value="InterPro"/>
</dbReference>
<evidence type="ECO:0000256" key="20">
    <source>
        <dbReference type="PIRSR" id="PIRSR601382-3"/>
    </source>
</evidence>
<keyword evidence="7 21" id="KW-0378">Hydrolase</keyword>
<keyword evidence="10" id="KW-1133">Transmembrane helix</keyword>
<dbReference type="GO" id="GO:0000139">
    <property type="term" value="C:Golgi membrane"/>
    <property type="evidence" value="ECO:0007669"/>
    <property type="project" value="UniProtKB-SubCell"/>
</dbReference>
<dbReference type="GO" id="GO:0004571">
    <property type="term" value="F:mannosyl-oligosaccharide 1,2-alpha-mannosidase activity"/>
    <property type="evidence" value="ECO:0007669"/>
    <property type="project" value="UniProtKB-EC"/>
</dbReference>
<keyword evidence="12" id="KW-0472">Membrane</keyword>
<comment type="similarity">
    <text evidence="4 21">Belongs to the glycosyl hydrolase 47 family.</text>
</comment>
<reference evidence="23" key="1">
    <citation type="submission" date="2016-11" db="UniProtKB">
        <authorList>
            <consortium name="WormBaseParasite"/>
        </authorList>
    </citation>
    <scope>IDENTIFICATION</scope>
</reference>
<feature type="active site" evidence="18">
    <location>
        <position position="300"/>
    </location>
</feature>
<keyword evidence="13 20" id="KW-1015">Disulfide bond</keyword>
<evidence type="ECO:0000256" key="10">
    <source>
        <dbReference type="ARBA" id="ARBA00022989"/>
    </source>
</evidence>
<feature type="active site" evidence="18">
    <location>
        <position position="164"/>
    </location>
</feature>
<dbReference type="EC" id="3.2.1.-" evidence="21"/>
<dbReference type="GO" id="GO:0005783">
    <property type="term" value="C:endoplasmic reticulum"/>
    <property type="evidence" value="ECO:0007669"/>
    <property type="project" value="TreeGrafter"/>
</dbReference>
<keyword evidence="14" id="KW-0325">Glycoprotein</keyword>
<evidence type="ECO:0000256" key="13">
    <source>
        <dbReference type="ARBA" id="ARBA00023157"/>
    </source>
</evidence>
<feature type="binding site" evidence="19">
    <location>
        <position position="386"/>
    </location>
    <ligand>
        <name>Ca(2+)</name>
        <dbReference type="ChEBI" id="CHEBI:29108"/>
    </ligand>
</feature>
<comment type="cofactor">
    <cofactor evidence="1 19">
        <name>Ca(2+)</name>
        <dbReference type="ChEBI" id="CHEBI:29108"/>
    </cofactor>
</comment>
<proteinExistence type="inferred from homology"/>
<dbReference type="OMA" id="FEWADWE"/>
<feature type="disulfide bond" evidence="20">
    <location>
        <begin position="228"/>
        <end position="261"/>
    </location>
</feature>
<feature type="active site" description="Proton donor" evidence="18">
    <location>
        <position position="275"/>
    </location>
</feature>
<dbReference type="InterPro" id="IPR001382">
    <property type="entry name" value="Glyco_hydro_47"/>
</dbReference>
<evidence type="ECO:0000256" key="14">
    <source>
        <dbReference type="ARBA" id="ARBA00023180"/>
    </source>
</evidence>
<evidence type="ECO:0000256" key="3">
    <source>
        <dbReference type="ARBA" id="ARBA00004922"/>
    </source>
</evidence>
<dbReference type="WBParaSite" id="MhA1_Contig436.frz3.gene2">
    <property type="protein sequence ID" value="MhA1_Contig436.frz3.gene2"/>
    <property type="gene ID" value="MhA1_Contig436.frz3.gene2"/>
</dbReference>
<dbReference type="InterPro" id="IPR050749">
    <property type="entry name" value="Glycosyl_Hydrolase_47"/>
</dbReference>
<dbReference type="InterPro" id="IPR012341">
    <property type="entry name" value="6hp_glycosidase-like_sf"/>
</dbReference>
<evidence type="ECO:0000256" key="12">
    <source>
        <dbReference type="ARBA" id="ARBA00023136"/>
    </source>
</evidence>
<keyword evidence="15 21" id="KW-0326">Glycosidase</keyword>
<comment type="pathway">
    <text evidence="3">Protein modification; protein glycosylation.</text>
</comment>
<protein>
    <recommendedName>
        <fullName evidence="21">alpha-1,2-Mannosidase</fullName>
        <ecNumber evidence="21">3.2.1.-</ecNumber>
    </recommendedName>
</protein>
<evidence type="ECO:0000256" key="8">
    <source>
        <dbReference type="ARBA" id="ARBA00022837"/>
    </source>
</evidence>